<feature type="transmembrane region" description="Helical" evidence="11">
    <location>
        <begin position="14"/>
        <end position="34"/>
    </location>
</feature>
<sequence>MSSGGSGLFSYGSLVHAISGGCGSAVSMTTLYPLDIIRTRLQLQQKKPARVPLQEHDKDGVLAMLQHILETEGSSGLYRGLVPVVQSLYCSNFVYFYSFHGLKRAFNPNKAVLKDLLCGMVAGIINVMTTTPLWVVNTRLKMQGVALQHQQQPHQHYNGMIDGLMKVYKLEGIGGLWAGCNSSLLLVVNPAIQFMVYEALKRYWALQSGGADPSGLMVFMIAAASKTVATVVTYPLQLAQARQRHGGSTKCNRGLLHLFQAILRADGPTGLFRGLRAKLLQTVLTAALMFLCYEKIAAFVFALLLPSHSTSSRKM</sequence>
<dbReference type="PANTHER" id="PTHR45939:SF5">
    <property type="entry name" value="PEROXISOMAL MEMBRANE PROTEIN PMP34"/>
    <property type="match status" value="1"/>
</dbReference>
<evidence type="ECO:0000256" key="8">
    <source>
        <dbReference type="ARBA" id="ARBA00023140"/>
    </source>
</evidence>
<dbReference type="Gene3D" id="1.50.40.10">
    <property type="entry name" value="Mitochondrial carrier domain"/>
    <property type="match status" value="1"/>
</dbReference>
<keyword evidence="3 10" id="KW-0813">Transport</keyword>
<feature type="transmembrane region" description="Helical" evidence="11">
    <location>
        <begin position="283"/>
        <end position="305"/>
    </location>
</feature>
<dbReference type="GO" id="GO:0005347">
    <property type="term" value="F:ATP transmembrane transporter activity"/>
    <property type="evidence" value="ECO:0007669"/>
    <property type="project" value="TreeGrafter"/>
</dbReference>
<dbReference type="GO" id="GO:0044610">
    <property type="term" value="F:FMN transmembrane transporter activity"/>
    <property type="evidence" value="ECO:0007669"/>
    <property type="project" value="TreeGrafter"/>
</dbReference>
<evidence type="ECO:0000256" key="6">
    <source>
        <dbReference type="ARBA" id="ARBA00022989"/>
    </source>
</evidence>
<organism evidence="12">
    <name type="scientific">Hirondellea gigas</name>
    <dbReference type="NCBI Taxonomy" id="1518452"/>
    <lineage>
        <taxon>Eukaryota</taxon>
        <taxon>Metazoa</taxon>
        <taxon>Ecdysozoa</taxon>
        <taxon>Arthropoda</taxon>
        <taxon>Crustacea</taxon>
        <taxon>Multicrustacea</taxon>
        <taxon>Malacostraca</taxon>
        <taxon>Eumalacostraca</taxon>
        <taxon>Peracarida</taxon>
        <taxon>Amphipoda</taxon>
        <taxon>Amphilochidea</taxon>
        <taxon>Lysianassida</taxon>
        <taxon>Lysianassidira</taxon>
        <taxon>Lysianassoidea</taxon>
        <taxon>Lysianassidae</taxon>
        <taxon>Hirondellea</taxon>
    </lineage>
</organism>
<evidence type="ECO:0000313" key="12">
    <source>
        <dbReference type="EMBL" id="LAB68684.1"/>
    </source>
</evidence>
<evidence type="ECO:0000256" key="7">
    <source>
        <dbReference type="ARBA" id="ARBA00023136"/>
    </source>
</evidence>
<dbReference type="PANTHER" id="PTHR45939">
    <property type="entry name" value="PEROXISOMAL MEMBRANE PROTEIN PMP34-RELATED"/>
    <property type="match status" value="1"/>
</dbReference>
<evidence type="ECO:0000256" key="10">
    <source>
        <dbReference type="RuleBase" id="RU000488"/>
    </source>
</evidence>
<dbReference type="GO" id="GO:0005778">
    <property type="term" value="C:peroxisomal membrane"/>
    <property type="evidence" value="ECO:0007669"/>
    <property type="project" value="UniProtKB-SubCell"/>
</dbReference>
<dbReference type="EMBL" id="IACF01003053">
    <property type="protein sequence ID" value="LAB68684.1"/>
    <property type="molecule type" value="mRNA"/>
</dbReference>
<proteinExistence type="evidence at transcript level"/>
<feature type="transmembrane region" description="Helical" evidence="11">
    <location>
        <begin position="216"/>
        <end position="236"/>
    </location>
</feature>
<dbReference type="AlphaFoldDB" id="A0A2P2I3S3"/>
<name>A0A2P2I3S3_9CRUS</name>
<dbReference type="InterPro" id="IPR052217">
    <property type="entry name" value="Mito/Peroxisomal_Carrier"/>
</dbReference>
<dbReference type="Pfam" id="PF00153">
    <property type="entry name" value="Mito_carr"/>
    <property type="match status" value="3"/>
</dbReference>
<reference evidence="12" key="1">
    <citation type="journal article" date="2018" name="Biosci. Biotechnol. Biochem.">
        <title>Polysaccharide hydrolase of the hadal zone amphipods Hirondellea gigas.</title>
        <authorList>
            <person name="Kobayashi H."/>
            <person name="Nagahama T."/>
            <person name="Arai W."/>
            <person name="Sasagawa Y."/>
            <person name="Umeda M."/>
            <person name="Hayashi T."/>
            <person name="Nikaido I."/>
            <person name="Watanabe H."/>
            <person name="Oguri K."/>
            <person name="Kitazato H."/>
            <person name="Fujioka K."/>
            <person name="Kido Y."/>
            <person name="Takami H."/>
        </authorList>
    </citation>
    <scope>NUCLEOTIDE SEQUENCE</scope>
    <source>
        <tissue evidence="12">Whole body</tissue>
    </source>
</reference>
<evidence type="ECO:0000256" key="4">
    <source>
        <dbReference type="ARBA" id="ARBA00022692"/>
    </source>
</evidence>
<comment type="similarity">
    <text evidence="2 10">Belongs to the mitochondrial carrier (TC 2.A.29) family.</text>
</comment>
<keyword evidence="5" id="KW-0677">Repeat</keyword>
<feature type="repeat" description="Solcar" evidence="9">
    <location>
        <begin position="11"/>
        <end position="105"/>
    </location>
</feature>
<accession>A0A2P2I3S3</accession>
<evidence type="ECO:0000256" key="3">
    <source>
        <dbReference type="ARBA" id="ARBA00022448"/>
    </source>
</evidence>
<dbReference type="InterPro" id="IPR018108">
    <property type="entry name" value="MCP_transmembrane"/>
</dbReference>
<dbReference type="PRINTS" id="PR00926">
    <property type="entry name" value="MITOCARRIER"/>
</dbReference>
<evidence type="ECO:0000256" key="1">
    <source>
        <dbReference type="ARBA" id="ARBA00004585"/>
    </source>
</evidence>
<keyword evidence="7 9" id="KW-0472">Membrane</keyword>
<dbReference type="GO" id="GO:0015230">
    <property type="term" value="F:FAD transmembrane transporter activity"/>
    <property type="evidence" value="ECO:0007669"/>
    <property type="project" value="TreeGrafter"/>
</dbReference>
<feature type="transmembrane region" description="Helical" evidence="11">
    <location>
        <begin position="175"/>
        <end position="196"/>
    </location>
</feature>
<dbReference type="GO" id="GO:0080122">
    <property type="term" value="F:AMP transmembrane transporter activity"/>
    <property type="evidence" value="ECO:0007669"/>
    <property type="project" value="TreeGrafter"/>
</dbReference>
<dbReference type="GO" id="GO:0015228">
    <property type="term" value="F:coenzyme A transmembrane transporter activity"/>
    <property type="evidence" value="ECO:0007669"/>
    <property type="project" value="TreeGrafter"/>
</dbReference>
<evidence type="ECO:0000256" key="5">
    <source>
        <dbReference type="ARBA" id="ARBA00022737"/>
    </source>
</evidence>
<evidence type="ECO:0000256" key="2">
    <source>
        <dbReference type="ARBA" id="ARBA00006375"/>
    </source>
</evidence>
<dbReference type="InterPro" id="IPR023395">
    <property type="entry name" value="MCP_dom_sf"/>
</dbReference>
<dbReference type="InterPro" id="IPR002067">
    <property type="entry name" value="MCP"/>
</dbReference>
<dbReference type="PROSITE" id="PS50920">
    <property type="entry name" value="SOLCAR"/>
    <property type="match status" value="3"/>
</dbReference>
<comment type="subcellular location">
    <subcellularLocation>
        <location evidence="1">Peroxisome membrane</location>
        <topology evidence="1">Multi-pass membrane protein</topology>
    </subcellularLocation>
</comment>
<dbReference type="SUPFAM" id="SSF103506">
    <property type="entry name" value="Mitochondrial carrier"/>
    <property type="match status" value="1"/>
</dbReference>
<dbReference type="GO" id="GO:0051724">
    <property type="term" value="F:NAD transmembrane transporter activity"/>
    <property type="evidence" value="ECO:0007669"/>
    <property type="project" value="TreeGrafter"/>
</dbReference>
<feature type="repeat" description="Solcar" evidence="9">
    <location>
        <begin position="110"/>
        <end position="203"/>
    </location>
</feature>
<evidence type="ECO:0000256" key="9">
    <source>
        <dbReference type="PROSITE-ProRule" id="PRU00282"/>
    </source>
</evidence>
<dbReference type="GO" id="GO:0015217">
    <property type="term" value="F:ADP transmembrane transporter activity"/>
    <property type="evidence" value="ECO:0007669"/>
    <property type="project" value="TreeGrafter"/>
</dbReference>
<feature type="repeat" description="Solcar" evidence="9">
    <location>
        <begin position="213"/>
        <end position="299"/>
    </location>
</feature>
<keyword evidence="6 11" id="KW-1133">Transmembrane helix</keyword>
<dbReference type="FunFam" id="1.50.40.10:FF:000129">
    <property type="entry name" value="Peroxisomal membrane protein"/>
    <property type="match status" value="1"/>
</dbReference>
<evidence type="ECO:0000256" key="11">
    <source>
        <dbReference type="SAM" id="Phobius"/>
    </source>
</evidence>
<protein>
    <submittedName>
        <fullName evidence="12">Peroxisomal membrane protein PMP34-like</fullName>
    </submittedName>
</protein>
<keyword evidence="8" id="KW-0576">Peroxisome</keyword>
<keyword evidence="4 9" id="KW-0812">Transmembrane</keyword>